<name>A0ACC2SR56_9FUNG</name>
<gene>
    <name evidence="1" type="ORF">DSO57_1028105</name>
</gene>
<evidence type="ECO:0000313" key="2">
    <source>
        <dbReference type="Proteomes" id="UP001165960"/>
    </source>
</evidence>
<dbReference type="EMBL" id="QTSX02004436">
    <property type="protein sequence ID" value="KAJ9064656.1"/>
    <property type="molecule type" value="Genomic_DNA"/>
</dbReference>
<keyword evidence="2" id="KW-1185">Reference proteome</keyword>
<reference evidence="1" key="1">
    <citation type="submission" date="2022-04" db="EMBL/GenBank/DDBJ databases">
        <title>Genome of the entomopathogenic fungus Entomophthora muscae.</title>
        <authorList>
            <person name="Elya C."/>
            <person name="Lovett B.R."/>
            <person name="Lee E."/>
            <person name="Macias A.M."/>
            <person name="Hajek A.E."/>
            <person name="De Bivort B.L."/>
            <person name="Kasson M.T."/>
            <person name="De Fine Licht H.H."/>
            <person name="Stajich J.E."/>
        </authorList>
    </citation>
    <scope>NUCLEOTIDE SEQUENCE</scope>
    <source>
        <strain evidence="1">Berkeley</strain>
    </source>
</reference>
<protein>
    <submittedName>
        <fullName evidence="1">Uncharacterized protein</fullName>
    </submittedName>
</protein>
<proteinExistence type="predicted"/>
<accession>A0ACC2SR56</accession>
<organism evidence="1 2">
    <name type="scientific">Entomophthora muscae</name>
    <dbReference type="NCBI Taxonomy" id="34485"/>
    <lineage>
        <taxon>Eukaryota</taxon>
        <taxon>Fungi</taxon>
        <taxon>Fungi incertae sedis</taxon>
        <taxon>Zoopagomycota</taxon>
        <taxon>Entomophthoromycotina</taxon>
        <taxon>Entomophthoromycetes</taxon>
        <taxon>Entomophthorales</taxon>
        <taxon>Entomophthoraceae</taxon>
        <taxon>Entomophthora</taxon>
    </lineage>
</organism>
<sequence length="184" mass="20723">MKPATFRDFEGKPLGILCQDGLVITGLAQSLDPDNGNLTLRQATTFLHGSVIRKQIVVVNRDSVVDACVLPASEELGTMPDMRHFPSLKNAPNANDARYGSDRSRLVNSPPRRSESEYRRPSGHPQANNAYEISEDDFEKIRIRSDDYGSDANYRDTNIARGEKYQHPQPLYEQINPANNRQHE</sequence>
<evidence type="ECO:0000313" key="1">
    <source>
        <dbReference type="EMBL" id="KAJ9064656.1"/>
    </source>
</evidence>
<comment type="caution">
    <text evidence="1">The sequence shown here is derived from an EMBL/GenBank/DDBJ whole genome shotgun (WGS) entry which is preliminary data.</text>
</comment>
<dbReference type="Proteomes" id="UP001165960">
    <property type="component" value="Unassembled WGS sequence"/>
</dbReference>